<accession>A0A2K1XRY0</accession>
<sequence length="83" mass="9256">MNISNNENPWQVPQVANEKTICTSKPSKNTFSHSPSLALTTTSRNYNQNLKQITRSQCAYAPLVLTLANHLINIPCSTWNISP</sequence>
<dbReference type="EMBL" id="CM009303">
    <property type="protein sequence ID" value="PNT03532.1"/>
    <property type="molecule type" value="Genomic_DNA"/>
</dbReference>
<keyword evidence="2" id="KW-1185">Reference proteome</keyword>
<dbReference type="AlphaFoldDB" id="A0A2K1XRY0"/>
<evidence type="ECO:0000313" key="1">
    <source>
        <dbReference type="EMBL" id="PNT03532.1"/>
    </source>
</evidence>
<gene>
    <name evidence="1" type="ORF">POPTR_014G075400</name>
</gene>
<evidence type="ECO:0000313" key="2">
    <source>
        <dbReference type="Proteomes" id="UP000006729"/>
    </source>
</evidence>
<proteinExistence type="predicted"/>
<name>A0A2K1XRY0_POPTR</name>
<reference evidence="1 2" key="1">
    <citation type="journal article" date="2006" name="Science">
        <title>The genome of black cottonwood, Populus trichocarpa (Torr. &amp; Gray).</title>
        <authorList>
            <person name="Tuskan G.A."/>
            <person name="Difazio S."/>
            <person name="Jansson S."/>
            <person name="Bohlmann J."/>
            <person name="Grigoriev I."/>
            <person name="Hellsten U."/>
            <person name="Putnam N."/>
            <person name="Ralph S."/>
            <person name="Rombauts S."/>
            <person name="Salamov A."/>
            <person name="Schein J."/>
            <person name="Sterck L."/>
            <person name="Aerts A."/>
            <person name="Bhalerao R.R."/>
            <person name="Bhalerao R.P."/>
            <person name="Blaudez D."/>
            <person name="Boerjan W."/>
            <person name="Brun A."/>
            <person name="Brunner A."/>
            <person name="Busov V."/>
            <person name="Campbell M."/>
            <person name="Carlson J."/>
            <person name="Chalot M."/>
            <person name="Chapman J."/>
            <person name="Chen G.L."/>
            <person name="Cooper D."/>
            <person name="Coutinho P.M."/>
            <person name="Couturier J."/>
            <person name="Covert S."/>
            <person name="Cronk Q."/>
            <person name="Cunningham R."/>
            <person name="Davis J."/>
            <person name="Degroeve S."/>
            <person name="Dejardin A."/>
            <person name="Depamphilis C."/>
            <person name="Detter J."/>
            <person name="Dirks B."/>
            <person name="Dubchak I."/>
            <person name="Duplessis S."/>
            <person name="Ehlting J."/>
            <person name="Ellis B."/>
            <person name="Gendler K."/>
            <person name="Goodstein D."/>
            <person name="Gribskov M."/>
            <person name="Grimwood J."/>
            <person name="Groover A."/>
            <person name="Gunter L."/>
            <person name="Hamberger B."/>
            <person name="Heinze B."/>
            <person name="Helariutta Y."/>
            <person name="Henrissat B."/>
            <person name="Holligan D."/>
            <person name="Holt R."/>
            <person name="Huang W."/>
            <person name="Islam-Faridi N."/>
            <person name="Jones S."/>
            <person name="Jones-Rhoades M."/>
            <person name="Jorgensen R."/>
            <person name="Joshi C."/>
            <person name="Kangasjarvi J."/>
            <person name="Karlsson J."/>
            <person name="Kelleher C."/>
            <person name="Kirkpatrick R."/>
            <person name="Kirst M."/>
            <person name="Kohler A."/>
            <person name="Kalluri U."/>
            <person name="Larimer F."/>
            <person name="Leebens-Mack J."/>
            <person name="Leple J.C."/>
            <person name="Locascio P."/>
            <person name="Lou Y."/>
            <person name="Lucas S."/>
            <person name="Martin F."/>
            <person name="Montanini B."/>
            <person name="Napoli C."/>
            <person name="Nelson D.R."/>
            <person name="Nelson C."/>
            <person name="Nieminen K."/>
            <person name="Nilsson O."/>
            <person name="Pereda V."/>
            <person name="Peter G."/>
            <person name="Philippe R."/>
            <person name="Pilate G."/>
            <person name="Poliakov A."/>
            <person name="Razumovskaya J."/>
            <person name="Richardson P."/>
            <person name="Rinaldi C."/>
            <person name="Ritland K."/>
            <person name="Rouze P."/>
            <person name="Ryaboy D."/>
            <person name="Schmutz J."/>
            <person name="Schrader J."/>
            <person name="Segerman B."/>
            <person name="Shin H."/>
            <person name="Siddiqui A."/>
            <person name="Sterky F."/>
            <person name="Terry A."/>
            <person name="Tsai C.J."/>
            <person name="Uberbacher E."/>
            <person name="Unneberg P."/>
            <person name="Vahala J."/>
            <person name="Wall K."/>
            <person name="Wessler S."/>
            <person name="Yang G."/>
            <person name="Yin T."/>
            <person name="Douglas C."/>
            <person name="Marra M."/>
            <person name="Sandberg G."/>
            <person name="Van de Peer Y."/>
            <person name="Rokhsar D."/>
        </authorList>
    </citation>
    <scope>NUCLEOTIDE SEQUENCE [LARGE SCALE GENOMIC DNA]</scope>
    <source>
        <strain evidence="2">cv. Nisqually</strain>
    </source>
</reference>
<organism evidence="1 2">
    <name type="scientific">Populus trichocarpa</name>
    <name type="common">Western balsam poplar</name>
    <name type="synonym">Populus balsamifera subsp. trichocarpa</name>
    <dbReference type="NCBI Taxonomy" id="3694"/>
    <lineage>
        <taxon>Eukaryota</taxon>
        <taxon>Viridiplantae</taxon>
        <taxon>Streptophyta</taxon>
        <taxon>Embryophyta</taxon>
        <taxon>Tracheophyta</taxon>
        <taxon>Spermatophyta</taxon>
        <taxon>Magnoliopsida</taxon>
        <taxon>eudicotyledons</taxon>
        <taxon>Gunneridae</taxon>
        <taxon>Pentapetalae</taxon>
        <taxon>rosids</taxon>
        <taxon>fabids</taxon>
        <taxon>Malpighiales</taxon>
        <taxon>Salicaceae</taxon>
        <taxon>Saliceae</taxon>
        <taxon>Populus</taxon>
    </lineage>
</organism>
<protein>
    <submittedName>
        <fullName evidence="1">Uncharacterized protein</fullName>
    </submittedName>
</protein>
<dbReference type="Proteomes" id="UP000006729">
    <property type="component" value="Chromosome 14"/>
</dbReference>
<dbReference type="InParanoid" id="A0A2K1XRY0"/>